<dbReference type="PANTHER" id="PTHR30521:SF4">
    <property type="entry name" value="DEFERROCHELATASE"/>
    <property type="match status" value="1"/>
</dbReference>
<proteinExistence type="inferred from homology"/>
<evidence type="ECO:0000313" key="13">
    <source>
        <dbReference type="Proteomes" id="UP000444980"/>
    </source>
</evidence>
<name>A0A7M3SV53_9ACTN</name>
<dbReference type="RefSeq" id="WP_161925985.1">
    <property type="nucleotide sequence ID" value="NZ_BJOU01000001.1"/>
</dbReference>
<evidence type="ECO:0000256" key="8">
    <source>
        <dbReference type="ARBA" id="ARBA00025737"/>
    </source>
</evidence>
<dbReference type="PROSITE" id="PS51404">
    <property type="entry name" value="DYP_PEROXIDASE"/>
    <property type="match status" value="1"/>
</dbReference>
<keyword evidence="4" id="KW-0479">Metal-binding</keyword>
<gene>
    <name evidence="12" type="ORF">nbrc107697_05660</name>
</gene>
<organism evidence="12 13">
    <name type="scientific">Gordonia crocea</name>
    <dbReference type="NCBI Taxonomy" id="589162"/>
    <lineage>
        <taxon>Bacteria</taxon>
        <taxon>Bacillati</taxon>
        <taxon>Actinomycetota</taxon>
        <taxon>Actinomycetes</taxon>
        <taxon>Mycobacteriales</taxon>
        <taxon>Gordoniaceae</taxon>
        <taxon>Gordonia</taxon>
    </lineage>
</organism>
<dbReference type="GO" id="GO:0005829">
    <property type="term" value="C:cytosol"/>
    <property type="evidence" value="ECO:0007669"/>
    <property type="project" value="TreeGrafter"/>
</dbReference>
<feature type="domain" description="Dyp-type peroxidase C-terminal" evidence="11">
    <location>
        <begin position="209"/>
        <end position="386"/>
    </location>
</feature>
<dbReference type="EMBL" id="BJOU01000001">
    <property type="protein sequence ID" value="GED96527.1"/>
    <property type="molecule type" value="Genomic_DNA"/>
</dbReference>
<keyword evidence="13" id="KW-1185">Reference proteome</keyword>
<evidence type="ECO:0000256" key="5">
    <source>
        <dbReference type="ARBA" id="ARBA00022729"/>
    </source>
</evidence>
<evidence type="ECO:0000256" key="4">
    <source>
        <dbReference type="ARBA" id="ARBA00022723"/>
    </source>
</evidence>
<feature type="compositionally biased region" description="Basic and acidic residues" evidence="9">
    <location>
        <begin position="268"/>
        <end position="277"/>
    </location>
</feature>
<reference evidence="13" key="1">
    <citation type="submission" date="2019-06" db="EMBL/GenBank/DDBJ databases">
        <title>Gordonia isolated from sludge of a wastewater treatment plant.</title>
        <authorList>
            <person name="Tamura T."/>
            <person name="Aoyama K."/>
            <person name="Kang Y."/>
            <person name="Saito S."/>
            <person name="Akiyama N."/>
            <person name="Yazawa K."/>
            <person name="Gonoi T."/>
            <person name="Mikami Y."/>
        </authorList>
    </citation>
    <scope>NUCLEOTIDE SEQUENCE [LARGE SCALE GENOMIC DNA]</scope>
    <source>
        <strain evidence="13">NBRC 107697</strain>
    </source>
</reference>
<comment type="cofactor">
    <cofactor evidence="1">
        <name>heme b</name>
        <dbReference type="ChEBI" id="CHEBI:60344"/>
    </cofactor>
</comment>
<keyword evidence="5" id="KW-0732">Signal</keyword>
<keyword evidence="6" id="KW-0560">Oxidoreductase</keyword>
<evidence type="ECO:0000256" key="3">
    <source>
        <dbReference type="ARBA" id="ARBA00022617"/>
    </source>
</evidence>
<dbReference type="GO" id="GO:0004601">
    <property type="term" value="F:peroxidase activity"/>
    <property type="evidence" value="ECO:0007669"/>
    <property type="project" value="UniProtKB-KW"/>
</dbReference>
<evidence type="ECO:0000256" key="2">
    <source>
        <dbReference type="ARBA" id="ARBA00022559"/>
    </source>
</evidence>
<evidence type="ECO:0000313" key="12">
    <source>
        <dbReference type="EMBL" id="GED96527.1"/>
    </source>
</evidence>
<keyword evidence="2 12" id="KW-0575">Peroxidase</keyword>
<dbReference type="GO" id="GO:0020037">
    <property type="term" value="F:heme binding"/>
    <property type="evidence" value="ECO:0007669"/>
    <property type="project" value="InterPro"/>
</dbReference>
<dbReference type="InterPro" id="IPR006314">
    <property type="entry name" value="Dyp_peroxidase"/>
</dbReference>
<dbReference type="InterPro" id="IPR048327">
    <property type="entry name" value="Dyp_perox_N"/>
</dbReference>
<keyword evidence="3" id="KW-0349">Heme</keyword>
<dbReference type="InterPro" id="IPR048328">
    <property type="entry name" value="Dyp_perox_C"/>
</dbReference>
<dbReference type="InterPro" id="IPR006311">
    <property type="entry name" value="TAT_signal"/>
</dbReference>
<dbReference type="GO" id="GO:0046872">
    <property type="term" value="F:metal ion binding"/>
    <property type="evidence" value="ECO:0007669"/>
    <property type="project" value="UniProtKB-KW"/>
</dbReference>
<comment type="similarity">
    <text evidence="8">Belongs to the DyP-type peroxidase family.</text>
</comment>
<dbReference type="PANTHER" id="PTHR30521">
    <property type="entry name" value="DEFERROCHELATASE/PEROXIDASE"/>
    <property type="match status" value="1"/>
</dbReference>
<evidence type="ECO:0000256" key="1">
    <source>
        <dbReference type="ARBA" id="ARBA00001970"/>
    </source>
</evidence>
<evidence type="ECO:0000256" key="9">
    <source>
        <dbReference type="SAM" id="MobiDB-lite"/>
    </source>
</evidence>
<sequence>MSDSTAPRSGLSRRRLLTGSAAVLGAAGVGAAAASAASRPDHHSPTVPFFGTHQAGVATAPQAHAQFLALDLRPGLGADEAMALLRLWTTDAARLTAGTPALADTEPELAHAPARLTVTVGFGPTFFDRVGRADRRPASVTPLPPLRIDRLEPRWSGGDLLLRVGSDDPVTLAHAVRVLGKNVRTLATLRWSQRGFRHAVGTHPSGQTMRNLMGHLDGTVNPAPGPDLDGLVWHDGTAQPWFAGGTTMVVRRIRMLLDTWDELDPDARDLTMGRRQDNGAPLTGTSEHDEPDFTRTREGIPIIPANAHIARAHARTPAERFLRQAYNYDDPPPPGRTSEAGLIFVAYQRDVVEQFLPVQRRLAEADALNTWTTPIGSAVFAIPPGVRSDDEYLGQTLFE</sequence>
<evidence type="ECO:0000256" key="6">
    <source>
        <dbReference type="ARBA" id="ARBA00023002"/>
    </source>
</evidence>
<evidence type="ECO:0000259" key="10">
    <source>
        <dbReference type="Pfam" id="PF04261"/>
    </source>
</evidence>
<dbReference type="SUPFAM" id="SSF54909">
    <property type="entry name" value="Dimeric alpha+beta barrel"/>
    <property type="match status" value="1"/>
</dbReference>
<dbReference type="NCBIfam" id="TIGR01413">
    <property type="entry name" value="Dyp_perox_fam"/>
    <property type="match status" value="1"/>
</dbReference>
<dbReference type="InterPro" id="IPR011008">
    <property type="entry name" value="Dimeric_a/b-barrel"/>
</dbReference>
<feature type="domain" description="Dyp-type peroxidase N-terminal" evidence="10">
    <location>
        <begin position="54"/>
        <end position="197"/>
    </location>
</feature>
<feature type="region of interest" description="Disordered" evidence="9">
    <location>
        <begin position="268"/>
        <end position="294"/>
    </location>
</feature>
<protein>
    <submittedName>
        <fullName evidence="12">Putative peroxidase</fullName>
    </submittedName>
</protein>
<dbReference type="Pfam" id="PF04261">
    <property type="entry name" value="Dyp_perox_N"/>
    <property type="match status" value="1"/>
</dbReference>
<dbReference type="PROSITE" id="PS51318">
    <property type="entry name" value="TAT"/>
    <property type="match status" value="1"/>
</dbReference>
<dbReference type="Pfam" id="PF20628">
    <property type="entry name" value="Dyp_perox_C"/>
    <property type="match status" value="1"/>
</dbReference>
<accession>A0A7M3SV53</accession>
<comment type="caution">
    <text evidence="12">The sequence shown here is derived from an EMBL/GenBank/DDBJ whole genome shotgun (WGS) entry which is preliminary data.</text>
</comment>
<keyword evidence="7" id="KW-0408">Iron</keyword>
<dbReference type="AlphaFoldDB" id="A0A7M3SV53"/>
<evidence type="ECO:0000256" key="7">
    <source>
        <dbReference type="ARBA" id="ARBA00023004"/>
    </source>
</evidence>
<evidence type="ECO:0000259" key="11">
    <source>
        <dbReference type="Pfam" id="PF20628"/>
    </source>
</evidence>
<dbReference type="OrthoDB" id="9781066at2"/>
<dbReference type="Proteomes" id="UP000444980">
    <property type="component" value="Unassembled WGS sequence"/>
</dbReference>